<keyword evidence="4 6" id="KW-1133">Transmembrane helix</keyword>
<gene>
    <name evidence="7" type="ORF">GCM10023349_14760</name>
</gene>
<feature type="transmembrane region" description="Helical" evidence="6">
    <location>
        <begin position="180"/>
        <end position="198"/>
    </location>
</feature>
<dbReference type="EMBL" id="BAABKM010000002">
    <property type="protein sequence ID" value="GAA4699495.1"/>
    <property type="molecule type" value="Genomic_DNA"/>
</dbReference>
<dbReference type="Proteomes" id="UP001499974">
    <property type="component" value="Unassembled WGS sequence"/>
</dbReference>
<feature type="transmembrane region" description="Helical" evidence="6">
    <location>
        <begin position="39"/>
        <end position="57"/>
    </location>
</feature>
<evidence type="ECO:0000256" key="3">
    <source>
        <dbReference type="ARBA" id="ARBA00022692"/>
    </source>
</evidence>
<comment type="caution">
    <text evidence="7">The sequence shown here is derived from an EMBL/GenBank/DDBJ whole genome shotgun (WGS) entry which is preliminary data.</text>
</comment>
<evidence type="ECO:0000256" key="1">
    <source>
        <dbReference type="ARBA" id="ARBA00004651"/>
    </source>
</evidence>
<sequence length="338" mass="36032">MTTGVAYAITGSIAHGMAGDSPPRPPLTWSTFLSTWTPARGWLVACVLVAAVYLLTLVRRQRAHPVPRWRPPVFLTGLALLWSANASAIDGYAMAVYWMHMVQHLTLIMAVPLLLVLGHPLQVLGPVHGAPNVVTQRVLATLTHPLTGVVVYSAVIAVTHLTGFMDAMAMNPTLATVEKALYVGAGLCLFGPTVAEDAPRPAPYLLRFVALMLAMVPDTLVGIVLLQTSTDPFPMMTAMRPTWAPPALDDINTGGALMWAVGDGLMMLAAVGVMISVVASPARRTRMTGRWLDGARNAALADQVAHGGGTWIEDDDADGDAALAAYNDMLARLEETKR</sequence>
<reference evidence="8" key="1">
    <citation type="journal article" date="2019" name="Int. J. Syst. Evol. Microbiol.">
        <title>The Global Catalogue of Microorganisms (GCM) 10K type strain sequencing project: providing services to taxonomists for standard genome sequencing and annotation.</title>
        <authorList>
            <consortium name="The Broad Institute Genomics Platform"/>
            <consortium name="The Broad Institute Genome Sequencing Center for Infectious Disease"/>
            <person name="Wu L."/>
            <person name="Ma J."/>
        </authorList>
    </citation>
    <scope>NUCLEOTIDE SEQUENCE [LARGE SCALE GENOMIC DNA]</scope>
    <source>
        <strain evidence="8">JCM 18531</strain>
    </source>
</reference>
<feature type="transmembrane region" description="Helical" evidence="6">
    <location>
        <begin position="205"/>
        <end position="226"/>
    </location>
</feature>
<keyword evidence="2" id="KW-1003">Cell membrane</keyword>
<dbReference type="Pfam" id="PF09678">
    <property type="entry name" value="Caa3_CtaG"/>
    <property type="match status" value="1"/>
</dbReference>
<dbReference type="InterPro" id="IPR019108">
    <property type="entry name" value="Caa3_assmbl_CtaG-rel"/>
</dbReference>
<name>A0ABP8X253_9ACTN</name>
<keyword evidence="3 6" id="KW-0812">Transmembrane</keyword>
<evidence type="ECO:0000256" key="2">
    <source>
        <dbReference type="ARBA" id="ARBA00022475"/>
    </source>
</evidence>
<accession>A0ABP8X253</accession>
<evidence type="ECO:0000313" key="8">
    <source>
        <dbReference type="Proteomes" id="UP001499974"/>
    </source>
</evidence>
<evidence type="ECO:0008006" key="9">
    <source>
        <dbReference type="Google" id="ProtNLM"/>
    </source>
</evidence>
<feature type="transmembrane region" description="Helical" evidence="6">
    <location>
        <begin position="69"/>
        <end position="89"/>
    </location>
</feature>
<proteinExistence type="predicted"/>
<feature type="transmembrane region" description="Helical" evidence="6">
    <location>
        <begin position="256"/>
        <end position="280"/>
    </location>
</feature>
<evidence type="ECO:0000313" key="7">
    <source>
        <dbReference type="EMBL" id="GAA4699495.1"/>
    </source>
</evidence>
<keyword evidence="8" id="KW-1185">Reference proteome</keyword>
<comment type="subcellular location">
    <subcellularLocation>
        <location evidence="1">Cell membrane</location>
        <topology evidence="1">Multi-pass membrane protein</topology>
    </subcellularLocation>
</comment>
<evidence type="ECO:0000256" key="5">
    <source>
        <dbReference type="ARBA" id="ARBA00023136"/>
    </source>
</evidence>
<evidence type="ECO:0000256" key="6">
    <source>
        <dbReference type="SAM" id="Phobius"/>
    </source>
</evidence>
<organism evidence="7 8">
    <name type="scientific">Nocardioides conyzicola</name>
    <dbReference type="NCBI Taxonomy" id="1651781"/>
    <lineage>
        <taxon>Bacteria</taxon>
        <taxon>Bacillati</taxon>
        <taxon>Actinomycetota</taxon>
        <taxon>Actinomycetes</taxon>
        <taxon>Propionibacteriales</taxon>
        <taxon>Nocardioidaceae</taxon>
        <taxon>Nocardioides</taxon>
    </lineage>
</organism>
<evidence type="ECO:0000256" key="4">
    <source>
        <dbReference type="ARBA" id="ARBA00022989"/>
    </source>
</evidence>
<feature type="transmembrane region" description="Helical" evidence="6">
    <location>
        <begin position="138"/>
        <end position="160"/>
    </location>
</feature>
<keyword evidence="5 6" id="KW-0472">Membrane</keyword>
<protein>
    <recommendedName>
        <fullName evidence="9">Cytochrome c oxidase assembly protein</fullName>
    </recommendedName>
</protein>